<keyword evidence="9" id="KW-1185">Reference proteome</keyword>
<dbReference type="InterPro" id="IPR010635">
    <property type="entry name" value="Heparan_SO4-6-sulfoTrfase"/>
</dbReference>
<evidence type="ECO:0000256" key="3">
    <source>
        <dbReference type="ARBA" id="ARBA00022692"/>
    </source>
</evidence>
<keyword evidence="5" id="KW-0472">Membrane</keyword>
<dbReference type="PANTHER" id="PTHR12812">
    <property type="entry name" value="HEPARAN SULFATE 6-O-SULFOTRANSFERASE 3"/>
    <property type="match status" value="1"/>
</dbReference>
<sequence length="1014" mass="109034">MNAPVTALQPGHEMVSGAQGRQPGWAAGMRLGFLHIPKTAGTAFGAALAQHFAEHEIASTSRMAMPSGAADPLLPQVATAFRALGIGSHLDHDQLDAIAAGLPAGERLFTVTVLRDPRARLISQYRYWRRKVDASLADLPEEQRNAFLAARNLTLTEFLEARIPYAEAHFRNLQARMICGLGTAEVMDEATLLATARANLAAFDVVGTTDAVDEALARIAEAYGWAPPDPVRPLNVAPSEAPLQLSAEAEALVAEYTGIDQLLWEEARGRLTTQRPSRRGRSFHRPDPALVATLLDGGLTRFRMADALDGQGWHVREGEGETLSRWTGPSRRATIRLRAPQLRQLELSIHLVSVLDWAMVEHVALTLDGVPPSAPPQVEHGLAQPILRARFDLPNAGDGFRMLAIEVPFTKSHKEIDPIIDDARQKGLAIGDMVLAALPETRQGPATLGALFWPGQNWSDKAPADLLDLVRRPAAEATPPPCERNLVFDLPLLRGLLDLLSPDHVWAAARRSILEPLERGRPLAMPARGGSLAILATLFEIAGRGAPVAQVAARHEAAVLLLPCAEDFRLRQLAASPLLAPFLHIIGCTNAILVANLAAMRRDGGQGRVEAFLLLLERISATLPEKLAVLPGGFGADYMLQQLEATLRGAAALNAGGATPRDVLATLMLDRPPPPPTPQALQDQARQLMQAPGTPITLVDPDLTGRLAALMQHLATQPPGEGLWHAALVAQECAFRITALLAGWARFDLGANRTGQLALRLRTEAPRPVLYPKPAKPFGEYIDFYKAEAAAMGAHAPAPDLVTRLDTLRGGLDHVTRLNQAAREIEVALRLLGDRYPGEEILWVDAGCSYGVIMNAVQPPQNIQGRCSFLGFDFNAPAIRTARVVAGNLGLAHCRFEVGDVAEARSLAAGRRIHLITAFEVLEHCPDPLAVLSEYRSMEPGMLVVGSPLAELQSIFPAEQHIWAFNARGFAAMAEAAGFSVIGLNQRQVGAFVGGHDWVTVTATTSAAGAMGMV</sequence>
<protein>
    <submittedName>
        <fullName evidence="8">Methyltransferase domain-containing protein</fullName>
    </submittedName>
</protein>
<dbReference type="Proteomes" id="UP001595420">
    <property type="component" value="Unassembled WGS sequence"/>
</dbReference>
<accession>A0ABV7BSV1</accession>
<dbReference type="CDD" id="cd02440">
    <property type="entry name" value="AdoMet_MTases"/>
    <property type="match status" value="1"/>
</dbReference>
<feature type="region of interest" description="Disordered" evidence="7">
    <location>
        <begin position="1"/>
        <end position="20"/>
    </location>
</feature>
<evidence type="ECO:0000256" key="5">
    <source>
        <dbReference type="ARBA" id="ARBA00023136"/>
    </source>
</evidence>
<evidence type="ECO:0000313" key="9">
    <source>
        <dbReference type="Proteomes" id="UP001595420"/>
    </source>
</evidence>
<gene>
    <name evidence="8" type="ORF">ACFOD3_10490</name>
</gene>
<evidence type="ECO:0000256" key="2">
    <source>
        <dbReference type="ARBA" id="ARBA00022679"/>
    </source>
</evidence>
<keyword evidence="2" id="KW-0808">Transferase</keyword>
<reference evidence="9" key="1">
    <citation type="journal article" date="2019" name="Int. J. Syst. Evol. Microbiol.">
        <title>The Global Catalogue of Microorganisms (GCM) 10K type strain sequencing project: providing services to taxonomists for standard genome sequencing and annotation.</title>
        <authorList>
            <consortium name="The Broad Institute Genomics Platform"/>
            <consortium name="The Broad Institute Genome Sequencing Center for Infectious Disease"/>
            <person name="Wu L."/>
            <person name="Ma J."/>
        </authorList>
    </citation>
    <scope>NUCLEOTIDE SEQUENCE [LARGE SCALE GENOMIC DNA]</scope>
    <source>
        <strain evidence="9">CGMCC 1.16855</strain>
    </source>
</reference>
<dbReference type="GO" id="GO:0008168">
    <property type="term" value="F:methyltransferase activity"/>
    <property type="evidence" value="ECO:0007669"/>
    <property type="project" value="UniProtKB-KW"/>
</dbReference>
<comment type="subcellular location">
    <subcellularLocation>
        <location evidence="1">Membrane</location>
        <topology evidence="1">Single-pass membrane protein</topology>
    </subcellularLocation>
</comment>
<evidence type="ECO:0000313" key="8">
    <source>
        <dbReference type="EMBL" id="MFC3000323.1"/>
    </source>
</evidence>
<dbReference type="PANTHER" id="PTHR12812:SF0">
    <property type="entry name" value="HEPARAN-SULFATE 6-O-SULFOTRANSFERASE"/>
    <property type="match status" value="1"/>
</dbReference>
<evidence type="ECO:0000256" key="6">
    <source>
        <dbReference type="ARBA" id="ARBA00023180"/>
    </source>
</evidence>
<evidence type="ECO:0000256" key="1">
    <source>
        <dbReference type="ARBA" id="ARBA00004167"/>
    </source>
</evidence>
<organism evidence="8 9">
    <name type="scientific">Falsiroseomonas tokyonensis</name>
    <dbReference type="NCBI Taxonomy" id="430521"/>
    <lineage>
        <taxon>Bacteria</taxon>
        <taxon>Pseudomonadati</taxon>
        <taxon>Pseudomonadota</taxon>
        <taxon>Alphaproteobacteria</taxon>
        <taxon>Acetobacterales</taxon>
        <taxon>Roseomonadaceae</taxon>
        <taxon>Falsiroseomonas</taxon>
    </lineage>
</organism>
<proteinExistence type="predicted"/>
<name>A0ABV7BSV1_9PROT</name>
<dbReference type="EMBL" id="JBHRSB010000002">
    <property type="protein sequence ID" value="MFC3000323.1"/>
    <property type="molecule type" value="Genomic_DNA"/>
</dbReference>
<dbReference type="GO" id="GO:0032259">
    <property type="term" value="P:methylation"/>
    <property type="evidence" value="ECO:0007669"/>
    <property type="project" value="UniProtKB-KW"/>
</dbReference>
<dbReference type="Pfam" id="PF13489">
    <property type="entry name" value="Methyltransf_23"/>
    <property type="match status" value="1"/>
</dbReference>
<keyword evidence="4" id="KW-1133">Transmembrane helix</keyword>
<keyword evidence="6" id="KW-0325">Glycoprotein</keyword>
<dbReference type="RefSeq" id="WP_216836360.1">
    <property type="nucleotide sequence ID" value="NZ_JAFNJS010000002.1"/>
</dbReference>
<comment type="caution">
    <text evidence="8">The sequence shown here is derived from an EMBL/GenBank/DDBJ whole genome shotgun (WGS) entry which is preliminary data.</text>
</comment>
<keyword evidence="8" id="KW-0489">Methyltransferase</keyword>
<evidence type="ECO:0000256" key="7">
    <source>
        <dbReference type="SAM" id="MobiDB-lite"/>
    </source>
</evidence>
<evidence type="ECO:0000256" key="4">
    <source>
        <dbReference type="ARBA" id="ARBA00022989"/>
    </source>
</evidence>
<keyword evidence="3" id="KW-0812">Transmembrane</keyword>